<keyword evidence="1" id="KW-0560">Oxidoreductase</keyword>
<dbReference type="Gene3D" id="3.30.360.10">
    <property type="entry name" value="Dihydrodipicolinate Reductase, domain 2"/>
    <property type="match status" value="1"/>
</dbReference>
<evidence type="ECO:0000313" key="4">
    <source>
        <dbReference type="Proteomes" id="UP000653305"/>
    </source>
</evidence>
<evidence type="ECO:0000259" key="2">
    <source>
        <dbReference type="Pfam" id="PF00742"/>
    </source>
</evidence>
<name>A0A830D0Z2_9LAMI</name>
<comment type="caution">
    <text evidence="3">The sequence shown here is derived from an EMBL/GenBank/DDBJ whole genome shotgun (WGS) entry which is preliminary data.</text>
</comment>
<evidence type="ECO:0000256" key="1">
    <source>
        <dbReference type="ARBA" id="ARBA00023002"/>
    </source>
</evidence>
<dbReference type="AlphaFoldDB" id="A0A830D0Z2"/>
<gene>
    <name evidence="3" type="ORF">PHJA_002354400</name>
</gene>
<evidence type="ECO:0000313" key="3">
    <source>
        <dbReference type="EMBL" id="GFQ02105.1"/>
    </source>
</evidence>
<feature type="domain" description="Homoserine dehydrogenase catalytic" evidence="2">
    <location>
        <begin position="14"/>
        <end position="57"/>
    </location>
</feature>
<organism evidence="3 4">
    <name type="scientific">Phtheirospermum japonicum</name>
    <dbReference type="NCBI Taxonomy" id="374723"/>
    <lineage>
        <taxon>Eukaryota</taxon>
        <taxon>Viridiplantae</taxon>
        <taxon>Streptophyta</taxon>
        <taxon>Embryophyta</taxon>
        <taxon>Tracheophyta</taxon>
        <taxon>Spermatophyta</taxon>
        <taxon>Magnoliopsida</taxon>
        <taxon>eudicotyledons</taxon>
        <taxon>Gunneridae</taxon>
        <taxon>Pentapetalae</taxon>
        <taxon>asterids</taxon>
        <taxon>lamiids</taxon>
        <taxon>Lamiales</taxon>
        <taxon>Orobanchaceae</taxon>
        <taxon>Orobanchaceae incertae sedis</taxon>
        <taxon>Phtheirospermum</taxon>
    </lineage>
</organism>
<keyword evidence="4" id="KW-1185">Reference proteome</keyword>
<dbReference type="Pfam" id="PF00742">
    <property type="entry name" value="Homoserine_dh"/>
    <property type="match status" value="1"/>
</dbReference>
<accession>A0A830D0Z2</accession>
<sequence>MSGEYVLLCGARKQEASYFFIDPRDDLIGMLDVARKALILARPLGHRINMDNIKVNTQPNVYAHHQFHRPNNVVPY</sequence>
<protein>
    <recommendedName>
        <fullName evidence="2">Homoserine dehydrogenase catalytic domain-containing protein</fullName>
    </recommendedName>
</protein>
<dbReference type="GO" id="GO:0016491">
    <property type="term" value="F:oxidoreductase activity"/>
    <property type="evidence" value="ECO:0007669"/>
    <property type="project" value="UniProtKB-KW"/>
</dbReference>
<dbReference type="EMBL" id="BMAC01000727">
    <property type="protein sequence ID" value="GFQ02105.1"/>
    <property type="molecule type" value="Genomic_DNA"/>
</dbReference>
<dbReference type="InterPro" id="IPR001342">
    <property type="entry name" value="HDH_cat"/>
</dbReference>
<reference evidence="3" key="1">
    <citation type="submission" date="2020-07" db="EMBL/GenBank/DDBJ databases">
        <title>Ethylene signaling mediates host invasion by parasitic plants.</title>
        <authorList>
            <person name="Yoshida S."/>
        </authorList>
    </citation>
    <scope>NUCLEOTIDE SEQUENCE</scope>
    <source>
        <strain evidence="3">Okayama</strain>
    </source>
</reference>
<proteinExistence type="predicted"/>
<dbReference type="Proteomes" id="UP000653305">
    <property type="component" value="Unassembled WGS sequence"/>
</dbReference>
<dbReference type="GO" id="GO:0006520">
    <property type="term" value="P:amino acid metabolic process"/>
    <property type="evidence" value="ECO:0007669"/>
    <property type="project" value="InterPro"/>
</dbReference>